<comment type="caution">
    <text evidence="2">The sequence shown here is derived from an EMBL/GenBank/DDBJ whole genome shotgun (WGS) entry which is preliminary data.</text>
</comment>
<dbReference type="Proteomes" id="UP001497623">
    <property type="component" value="Unassembled WGS sequence"/>
</dbReference>
<gene>
    <name evidence="2" type="ORF">MNOR_LOCUS26520</name>
</gene>
<accession>A0AAV2RNZ7</accession>
<feature type="compositionally biased region" description="Gly residues" evidence="1">
    <location>
        <begin position="72"/>
        <end position="87"/>
    </location>
</feature>
<sequence length="134" mass="13933">MAAVPGLCQLNMSIVEVSGVMTLLIVAVFLENFVTIECSPGGNKGSSRRRPVYVVHCPKYGGYGGHHGGYEQHGGNGGHHSGYGGHHGGYEQHGGHQSGYGGHHGGGYGKGKGHHDGYITIRGYEVEGHGKGKG</sequence>
<evidence type="ECO:0000313" key="2">
    <source>
        <dbReference type="EMBL" id="CAL4130413.1"/>
    </source>
</evidence>
<dbReference type="AlphaFoldDB" id="A0AAV2RNZ7"/>
<feature type="non-terminal residue" evidence="2">
    <location>
        <position position="134"/>
    </location>
</feature>
<organism evidence="2 3">
    <name type="scientific">Meganyctiphanes norvegica</name>
    <name type="common">Northern krill</name>
    <name type="synonym">Thysanopoda norvegica</name>
    <dbReference type="NCBI Taxonomy" id="48144"/>
    <lineage>
        <taxon>Eukaryota</taxon>
        <taxon>Metazoa</taxon>
        <taxon>Ecdysozoa</taxon>
        <taxon>Arthropoda</taxon>
        <taxon>Crustacea</taxon>
        <taxon>Multicrustacea</taxon>
        <taxon>Malacostraca</taxon>
        <taxon>Eumalacostraca</taxon>
        <taxon>Eucarida</taxon>
        <taxon>Euphausiacea</taxon>
        <taxon>Euphausiidae</taxon>
        <taxon>Meganyctiphanes</taxon>
    </lineage>
</organism>
<name>A0AAV2RNZ7_MEGNR</name>
<proteinExistence type="predicted"/>
<protein>
    <submittedName>
        <fullName evidence="2">Uncharacterized protein</fullName>
    </submittedName>
</protein>
<feature type="region of interest" description="Disordered" evidence="1">
    <location>
        <begin position="72"/>
        <end position="107"/>
    </location>
</feature>
<dbReference type="EMBL" id="CAXKWB010026613">
    <property type="protein sequence ID" value="CAL4130413.1"/>
    <property type="molecule type" value="Genomic_DNA"/>
</dbReference>
<keyword evidence="3" id="KW-1185">Reference proteome</keyword>
<evidence type="ECO:0000256" key="1">
    <source>
        <dbReference type="SAM" id="MobiDB-lite"/>
    </source>
</evidence>
<feature type="compositionally biased region" description="Gly residues" evidence="1">
    <location>
        <begin position="96"/>
        <end position="107"/>
    </location>
</feature>
<evidence type="ECO:0000313" key="3">
    <source>
        <dbReference type="Proteomes" id="UP001497623"/>
    </source>
</evidence>
<reference evidence="2 3" key="1">
    <citation type="submission" date="2024-05" db="EMBL/GenBank/DDBJ databases">
        <authorList>
            <person name="Wallberg A."/>
        </authorList>
    </citation>
    <scope>NUCLEOTIDE SEQUENCE [LARGE SCALE GENOMIC DNA]</scope>
</reference>